<dbReference type="PRINTS" id="PR00069">
    <property type="entry name" value="ALDKETRDTASE"/>
</dbReference>
<feature type="binding site" evidence="5">
    <location>
        <position position="107"/>
    </location>
    <ligand>
        <name>substrate</name>
    </ligand>
</feature>
<sequence length="281" mass="32166">MRYVELNNGVKMPILGYGVFQINDQEECERCVLDAISVGYRSIDTAQAYGNEEAVGRAIKKSGVPREELFITTKVWISNAGYETAKKSIEESLEKLQLDYVDLVLIHLPFNDYYGTYRAMEDLYEAGKLKAIGVSNFYPDRLMDLIQFNKVVPAVNQVETHPFYQQKKAQEIMNKYGVQMESWGPFAEGKNNIFSNETLKSVGEKYNKSNAQVALRYLIQRDIVVIPKTVNKERMIENMDVFNFELTNEDMELIASLDQEESSFYSLHDTSMVGFFIGLGK</sequence>
<dbReference type="CDD" id="cd19133">
    <property type="entry name" value="AKR_AKR5F1"/>
    <property type="match status" value="1"/>
</dbReference>
<dbReference type="RefSeq" id="WP_259866809.1">
    <property type="nucleotide sequence ID" value="NZ_JAMQJZ010000002.1"/>
</dbReference>
<keyword evidence="2" id="KW-0521">NADP</keyword>
<evidence type="ECO:0000259" key="7">
    <source>
        <dbReference type="Pfam" id="PF00248"/>
    </source>
</evidence>
<evidence type="ECO:0000313" key="9">
    <source>
        <dbReference type="Proteomes" id="UP001145072"/>
    </source>
</evidence>
<dbReference type="FunFam" id="3.20.20.100:FF:000015">
    <property type="entry name" value="Oxidoreductase, aldo/keto reductase family"/>
    <property type="match status" value="1"/>
</dbReference>
<evidence type="ECO:0000256" key="5">
    <source>
        <dbReference type="PIRSR" id="PIRSR000097-2"/>
    </source>
</evidence>
<evidence type="ECO:0000256" key="3">
    <source>
        <dbReference type="ARBA" id="ARBA00023002"/>
    </source>
</evidence>
<comment type="caution">
    <text evidence="8">The sequence shown here is derived from an EMBL/GenBank/DDBJ whole genome shotgun (WGS) entry which is preliminary data.</text>
</comment>
<dbReference type="Pfam" id="PF00248">
    <property type="entry name" value="Aldo_ket_red"/>
    <property type="match status" value="1"/>
</dbReference>
<dbReference type="SUPFAM" id="SSF51430">
    <property type="entry name" value="NAD(P)-linked oxidoreductase"/>
    <property type="match status" value="1"/>
</dbReference>
<organism evidence="8 9">
    <name type="scientific">Aquibacillus koreensis</name>
    <dbReference type="NCBI Taxonomy" id="279446"/>
    <lineage>
        <taxon>Bacteria</taxon>
        <taxon>Bacillati</taxon>
        <taxon>Bacillota</taxon>
        <taxon>Bacilli</taxon>
        <taxon>Bacillales</taxon>
        <taxon>Bacillaceae</taxon>
        <taxon>Aquibacillus</taxon>
    </lineage>
</organism>
<feature type="domain" description="NADP-dependent oxidoreductase" evidence="7">
    <location>
        <begin position="16"/>
        <end position="258"/>
    </location>
</feature>
<proteinExistence type="inferred from homology"/>
<dbReference type="PIRSF" id="PIRSF000097">
    <property type="entry name" value="AKR"/>
    <property type="match status" value="1"/>
</dbReference>
<protein>
    <submittedName>
        <fullName evidence="8">Aldo/keto reductase</fullName>
    </submittedName>
</protein>
<dbReference type="InterPro" id="IPR018170">
    <property type="entry name" value="Aldo/ket_reductase_CS"/>
</dbReference>
<comment type="similarity">
    <text evidence="1">Belongs to the aldo/keto reductase family.</text>
</comment>
<dbReference type="PANTHER" id="PTHR43827">
    <property type="entry name" value="2,5-DIKETO-D-GLUCONIC ACID REDUCTASE"/>
    <property type="match status" value="1"/>
</dbReference>
<gene>
    <name evidence="8" type="ORF">NC661_04280</name>
</gene>
<feature type="site" description="Lowers pKa of active site Tyr" evidence="6">
    <location>
        <position position="74"/>
    </location>
</feature>
<name>A0A9X3WJ91_9BACI</name>
<dbReference type="PROSITE" id="PS00798">
    <property type="entry name" value="ALDOKETO_REDUCTASE_1"/>
    <property type="match status" value="1"/>
</dbReference>
<dbReference type="InterPro" id="IPR020471">
    <property type="entry name" value="AKR"/>
</dbReference>
<accession>A0A9X3WJ91</accession>
<dbReference type="InterPro" id="IPR036812">
    <property type="entry name" value="NAD(P)_OxRdtase_dom_sf"/>
</dbReference>
<keyword evidence="3" id="KW-0560">Oxidoreductase</keyword>
<dbReference type="Proteomes" id="UP001145072">
    <property type="component" value="Unassembled WGS sequence"/>
</dbReference>
<evidence type="ECO:0000256" key="2">
    <source>
        <dbReference type="ARBA" id="ARBA00022857"/>
    </source>
</evidence>
<evidence type="ECO:0000313" key="8">
    <source>
        <dbReference type="EMBL" id="MDC3419580.1"/>
    </source>
</evidence>
<evidence type="ECO:0000256" key="1">
    <source>
        <dbReference type="ARBA" id="ARBA00007905"/>
    </source>
</evidence>
<dbReference type="EMBL" id="JAMQJZ010000002">
    <property type="protein sequence ID" value="MDC3419580.1"/>
    <property type="molecule type" value="Genomic_DNA"/>
</dbReference>
<feature type="active site" description="Proton donor" evidence="4">
    <location>
        <position position="49"/>
    </location>
</feature>
<evidence type="ECO:0000256" key="6">
    <source>
        <dbReference type="PIRSR" id="PIRSR000097-3"/>
    </source>
</evidence>
<dbReference type="PANTHER" id="PTHR43827:SF3">
    <property type="entry name" value="NADP-DEPENDENT OXIDOREDUCTASE DOMAIN-CONTAINING PROTEIN"/>
    <property type="match status" value="1"/>
</dbReference>
<dbReference type="AlphaFoldDB" id="A0A9X3WJ91"/>
<keyword evidence="9" id="KW-1185">Reference proteome</keyword>
<evidence type="ECO:0000256" key="4">
    <source>
        <dbReference type="PIRSR" id="PIRSR000097-1"/>
    </source>
</evidence>
<dbReference type="InterPro" id="IPR023210">
    <property type="entry name" value="NADP_OxRdtase_dom"/>
</dbReference>
<dbReference type="PROSITE" id="PS00063">
    <property type="entry name" value="ALDOKETO_REDUCTASE_3"/>
    <property type="match status" value="1"/>
</dbReference>
<reference evidence="8" key="1">
    <citation type="submission" date="2022-06" db="EMBL/GenBank/DDBJ databases">
        <title>Aquibacillus sp. a new bacterium isolated from soil saline samples.</title>
        <authorList>
            <person name="Galisteo C."/>
            <person name="De La Haba R."/>
            <person name="Sanchez-Porro C."/>
            <person name="Ventosa A."/>
        </authorList>
    </citation>
    <scope>NUCLEOTIDE SEQUENCE</scope>
    <source>
        <strain evidence="8">JCM 12387</strain>
    </source>
</reference>
<dbReference type="GO" id="GO:0016616">
    <property type="term" value="F:oxidoreductase activity, acting on the CH-OH group of donors, NAD or NADP as acceptor"/>
    <property type="evidence" value="ECO:0007669"/>
    <property type="project" value="UniProtKB-ARBA"/>
</dbReference>
<dbReference type="Gene3D" id="3.20.20.100">
    <property type="entry name" value="NADP-dependent oxidoreductase domain"/>
    <property type="match status" value="1"/>
</dbReference>